<reference evidence="2 3" key="1">
    <citation type="submission" date="2020-04" db="EMBL/GenBank/DDBJ databases">
        <authorList>
            <person name="Hitch T.C.A."/>
            <person name="Wylensek D."/>
            <person name="Clavel T."/>
        </authorList>
    </citation>
    <scope>NUCLEOTIDE SEQUENCE [LARGE SCALE GENOMIC DNA]</scope>
    <source>
        <strain evidence="2 3">COR2-253-APC-1A</strain>
    </source>
</reference>
<name>A0A848AWY9_9BACT</name>
<evidence type="ECO:0000313" key="3">
    <source>
        <dbReference type="Proteomes" id="UP000576225"/>
    </source>
</evidence>
<keyword evidence="1" id="KW-1133">Transmembrane helix</keyword>
<accession>A0A848AWY9</accession>
<evidence type="ECO:0000313" key="2">
    <source>
        <dbReference type="EMBL" id="NMD86050.1"/>
    </source>
</evidence>
<feature type="transmembrane region" description="Helical" evidence="1">
    <location>
        <begin position="142"/>
        <end position="163"/>
    </location>
</feature>
<dbReference type="AlphaFoldDB" id="A0A848AWY9"/>
<keyword evidence="1" id="KW-0472">Membrane</keyword>
<protein>
    <recommendedName>
        <fullName evidence="4">BASS family bile acid:Na+ symporter</fullName>
    </recommendedName>
</protein>
<organism evidence="2 3">
    <name type="scientific">Victivallis vadensis</name>
    <dbReference type="NCBI Taxonomy" id="172901"/>
    <lineage>
        <taxon>Bacteria</taxon>
        <taxon>Pseudomonadati</taxon>
        <taxon>Lentisphaerota</taxon>
        <taxon>Lentisphaeria</taxon>
        <taxon>Victivallales</taxon>
        <taxon>Victivallaceae</taxon>
        <taxon>Victivallis</taxon>
    </lineage>
</organism>
<feature type="transmembrane region" description="Helical" evidence="1">
    <location>
        <begin position="184"/>
        <end position="202"/>
    </location>
</feature>
<feature type="transmembrane region" description="Helical" evidence="1">
    <location>
        <begin position="214"/>
        <end position="235"/>
    </location>
</feature>
<dbReference type="InterPro" id="IPR038770">
    <property type="entry name" value="Na+/solute_symporter_sf"/>
</dbReference>
<comment type="caution">
    <text evidence="2">The sequence shown here is derived from an EMBL/GenBank/DDBJ whole genome shotgun (WGS) entry which is preliminary data.</text>
</comment>
<dbReference type="Proteomes" id="UP000576225">
    <property type="component" value="Unassembled WGS sequence"/>
</dbReference>
<evidence type="ECO:0008006" key="4">
    <source>
        <dbReference type="Google" id="ProtNLM"/>
    </source>
</evidence>
<proteinExistence type="predicted"/>
<dbReference type="Gene3D" id="1.20.1530.20">
    <property type="match status" value="1"/>
</dbReference>
<dbReference type="GeneID" id="78297544"/>
<feature type="transmembrane region" description="Helical" evidence="1">
    <location>
        <begin position="30"/>
        <end position="46"/>
    </location>
</feature>
<dbReference type="EMBL" id="JABAEW010000007">
    <property type="protein sequence ID" value="NMD86050.1"/>
    <property type="molecule type" value="Genomic_DNA"/>
</dbReference>
<feature type="transmembrane region" description="Helical" evidence="1">
    <location>
        <begin position="86"/>
        <end position="106"/>
    </location>
</feature>
<feature type="transmembrane region" description="Helical" evidence="1">
    <location>
        <begin position="255"/>
        <end position="278"/>
    </location>
</feature>
<keyword evidence="1" id="KW-0812">Transmembrane</keyword>
<feature type="transmembrane region" description="Helical" evidence="1">
    <location>
        <begin position="58"/>
        <end position="80"/>
    </location>
</feature>
<feature type="transmembrane region" description="Helical" evidence="1">
    <location>
        <begin position="113"/>
        <end position="136"/>
    </location>
</feature>
<sequence>MNMAYFRNLALFGAFIVGYFCPWASHLNWMIRWLIVGMMFMVMLQVRFSMRSIKWNHLYILLANVAVGMGGWGIFMLFGQRELAEVAFFTGITPTATAAPVIVGLLGERIDFAVSAFLATNFGMACLFPFLIPVAIGDPAPTVFFDVIKSLLIVVGIPLLLAIPVRKFYKNYRELPKKLKNVSFFAWVIAIFLIIANASQFLRGQQGSIDTHLLWKIALLSAAICFVNFYFGRFIGGRRYRREASQVLGQKNTTLTIFLALTYANPLVALGPTFYVIWHNAWNACQLQMRAVREKRKRLRAELLLRPHGGRH</sequence>
<dbReference type="RefSeq" id="WP_165833003.1">
    <property type="nucleotide sequence ID" value="NZ_CABMMC010000137.1"/>
</dbReference>
<evidence type="ECO:0000256" key="1">
    <source>
        <dbReference type="SAM" id="Phobius"/>
    </source>
</evidence>
<gene>
    <name evidence="2" type="ORF">HF882_05575</name>
</gene>